<keyword evidence="1 4" id="KW-0378">Hydrolase</keyword>
<organism evidence="4 5">
    <name type="scientific">Burkholderia thailandensis (strain ATCC 700388 / DSM 13276 / CCUG 48851 / CIP 106301 / E264)</name>
    <dbReference type="NCBI Taxonomy" id="271848"/>
    <lineage>
        <taxon>Bacteria</taxon>
        <taxon>Pseudomonadati</taxon>
        <taxon>Pseudomonadota</taxon>
        <taxon>Betaproteobacteria</taxon>
        <taxon>Burkholderiales</taxon>
        <taxon>Burkholderiaceae</taxon>
        <taxon>Burkholderia</taxon>
        <taxon>pseudomallei group</taxon>
    </lineage>
</organism>
<feature type="compositionally biased region" description="Gly residues" evidence="2">
    <location>
        <begin position="403"/>
        <end position="413"/>
    </location>
</feature>
<evidence type="ECO:0000256" key="2">
    <source>
        <dbReference type="SAM" id="MobiDB-lite"/>
    </source>
</evidence>
<proteinExistence type="predicted"/>
<evidence type="ECO:0000259" key="3">
    <source>
        <dbReference type="PROSITE" id="PS51910"/>
    </source>
</evidence>
<name>Q2SVX6_BURTA</name>
<feature type="domain" description="GH18" evidence="3">
    <location>
        <begin position="81"/>
        <end position="378"/>
    </location>
</feature>
<dbReference type="GO" id="GO:0004553">
    <property type="term" value="F:hydrolase activity, hydrolyzing O-glycosyl compounds"/>
    <property type="evidence" value="ECO:0007669"/>
    <property type="project" value="InterPro"/>
</dbReference>
<dbReference type="KEGG" id="bte:BTH_I2402"/>
<dbReference type="CAZy" id="CBM5">
    <property type="family name" value="Carbohydrate-Binding Module Family 5"/>
</dbReference>
<dbReference type="Gene3D" id="2.10.10.20">
    <property type="entry name" value="Carbohydrate-binding module superfamily 5/12"/>
    <property type="match status" value="2"/>
</dbReference>
<dbReference type="CAZy" id="GH18">
    <property type="family name" value="Glycoside Hydrolase Family 18"/>
</dbReference>
<dbReference type="InterPro" id="IPR017853">
    <property type="entry name" value="GH"/>
</dbReference>
<dbReference type="GO" id="GO:0005975">
    <property type="term" value="P:carbohydrate metabolic process"/>
    <property type="evidence" value="ECO:0007669"/>
    <property type="project" value="InterPro"/>
</dbReference>
<dbReference type="CDD" id="cd06543">
    <property type="entry name" value="GH18_PF-ChiA-like"/>
    <property type="match status" value="1"/>
</dbReference>
<evidence type="ECO:0000256" key="1">
    <source>
        <dbReference type="ARBA" id="ARBA00022801"/>
    </source>
</evidence>
<evidence type="ECO:0000313" key="4">
    <source>
        <dbReference type="EMBL" id="ABC36733.1"/>
    </source>
</evidence>
<dbReference type="HOGENOM" id="CLU_019399_0_2_4"/>
<dbReference type="SUPFAM" id="SSF51445">
    <property type="entry name" value="(Trans)glycosidases"/>
    <property type="match status" value="1"/>
</dbReference>
<keyword evidence="5" id="KW-1185">Reference proteome</keyword>
<dbReference type="Gene3D" id="3.20.20.80">
    <property type="entry name" value="Glycosidases"/>
    <property type="match status" value="1"/>
</dbReference>
<dbReference type="GO" id="GO:0005576">
    <property type="term" value="C:extracellular region"/>
    <property type="evidence" value="ECO:0007669"/>
    <property type="project" value="InterPro"/>
</dbReference>
<dbReference type="InterPro" id="IPR052750">
    <property type="entry name" value="GH18_Chitinase"/>
</dbReference>
<dbReference type="InterPro" id="IPR001223">
    <property type="entry name" value="Glyco_hydro18_cat"/>
</dbReference>
<dbReference type="Pfam" id="PF02839">
    <property type="entry name" value="CBM_5_12"/>
    <property type="match status" value="2"/>
</dbReference>
<dbReference type="SMR" id="Q2SVX6"/>
<reference evidence="4 5" key="1">
    <citation type="journal article" date="2005" name="BMC Genomics">
        <title>Bacterial genome adaptation to niches: divergence of the potential virulence genes in three Burkholderia species of different survival strategies.</title>
        <authorList>
            <person name="Kim H.S."/>
            <person name="Schell M.A."/>
            <person name="Yu Y."/>
            <person name="Ulrich R.L."/>
            <person name="Sarria S.H."/>
            <person name="Nierman W.C."/>
            <person name="DeShazer D."/>
        </authorList>
    </citation>
    <scope>NUCLEOTIDE SEQUENCE [LARGE SCALE GENOMIC DNA]</scope>
    <source>
        <strain evidence="5">ATCC 700388 / DSM 13276 / CCUG 48851 / CIP 106301 / E264</strain>
    </source>
</reference>
<evidence type="ECO:0000313" key="5">
    <source>
        <dbReference type="Proteomes" id="UP000001930"/>
    </source>
</evidence>
<feature type="region of interest" description="Disordered" evidence="2">
    <location>
        <begin position="397"/>
        <end position="418"/>
    </location>
</feature>
<gene>
    <name evidence="4" type="ordered locus">BTH_I2402</name>
</gene>
<accession>Q2SVX6</accession>
<protein>
    <submittedName>
        <fullName evidence="4">Glycosyl hydrolase, family 18</fullName>
    </submittedName>
</protein>
<dbReference type="PANTHER" id="PTHR42976:SF1">
    <property type="entry name" value="GH18 DOMAIN-CONTAINING PROTEIN-RELATED"/>
    <property type="match status" value="1"/>
</dbReference>
<dbReference type="Proteomes" id="UP000001930">
    <property type="component" value="Chromosome I"/>
</dbReference>
<dbReference type="GO" id="GO:0030246">
    <property type="term" value="F:carbohydrate binding"/>
    <property type="evidence" value="ECO:0007669"/>
    <property type="project" value="InterPro"/>
</dbReference>
<dbReference type="PROSITE" id="PS51910">
    <property type="entry name" value="GH18_2"/>
    <property type="match status" value="1"/>
</dbReference>
<dbReference type="AlphaFoldDB" id="Q2SVX6"/>
<sequence>MNPDNKKHDSRFHHAVDSSMMCKPKRRPPIERGGATAVCGPAYPPINMERTMTFSMLSRIVPRAIAAGCLFAATGASQAAGVYAPYVDVTLYPTPLVDQIGVRQGIQQFMLAFVVSGGNQCVPSWGGVQPIGNGATGDLLDKIATSVAAYRTKGGDVAVSFGGAAGQPLMQACTSVAALKSAYQTVIDTYSLTHVDFDIEGASQQDSAAVARNFQAVAQLQADYAAKGKPLHVTLTLPAMPTGLVQDGLNVLNAALANNVALDAVNIMTMDYGPSGIDMGAAAISAAQGLYSQLDTAYKSVGKPQTDAQLKQLVGVTPMIGVNDVAGETFTLANAQSVQTAAANNNYGFVGIWSITRDKACDGGSQYASPICSGVAQQPYAFSSVFKQLSGHWGAGVTQDPNYGGGSDGGGTPQPGAPWSATQVYTAGATVTYQGTTYQAQWWTQGDIPGQAAVWKPVGGNVPAWSSTTAYPGGACVMYQGAKYCAKWWTQGDVPTAGGPWAQA</sequence>
<dbReference type="InterPro" id="IPR003610">
    <property type="entry name" value="CBM5/12"/>
</dbReference>
<dbReference type="EMBL" id="CP000086">
    <property type="protein sequence ID" value="ABC36733.1"/>
    <property type="molecule type" value="Genomic_DNA"/>
</dbReference>
<dbReference type="CDD" id="cd12215">
    <property type="entry name" value="ChiC_BD"/>
    <property type="match status" value="2"/>
</dbReference>
<dbReference type="PANTHER" id="PTHR42976">
    <property type="entry name" value="BIFUNCTIONAL CHITINASE/LYSOZYME-RELATED"/>
    <property type="match status" value="1"/>
</dbReference>
<dbReference type="SMART" id="SM00495">
    <property type="entry name" value="ChtBD3"/>
    <property type="match status" value="2"/>
</dbReference>
<dbReference type="InterPro" id="IPR036573">
    <property type="entry name" value="CBM_sf_5/12"/>
</dbReference>
<dbReference type="SUPFAM" id="SSF51055">
    <property type="entry name" value="Carbohydrate binding domain"/>
    <property type="match status" value="2"/>
</dbReference>